<sequence length="1328" mass="147124">MQNFNSPDLIGSVVERAPSASNFKSPSLSPTARAGFPAVQHRSLEKAKGKSAFARSREASKTNTSISRDAPVPRVLPHRAPQSENDWRTQISRENEAKVDGMTEEERQSEIREIMERFGAGVGDILKKAREARERKEKSGIPLEPVPMTSETPEPTSPIRSGKYDSWSPPAPSLSTSSTRPNSPTRGARRLRFAELVPENVHVYESAPPSPRKKSFLALPPPPPSGSGDSSDIVSLGTFENKLPMRAPSDFRAASGTLEEQTSMNTEAADLKPEASSISGPLEDLEPEEGTPEYIRRRFFPSAPADNPDIAWMSEPSVSDKDQLVLGQLRFDLTGAPIPRSKLLSLPTHLGLHHHAEGKSAGYTLDDIFLLSRSKVPAQRAAMLAVLKGIVDWWWKTASAGVAQDEETRTIIEELQGSSPPLLKRVLFAGLEALPERGVVGVRAVEIVWECLVGWEPIPDDEEYYEWGGVELGASELIESFPLNDVLPQFRDIFSLPPDGTAATADRDMTPVQHLIISILHRLALHSNTFADAIVALPKLILAVIRSFIDHYSSASSASTLDTKVLRLFSTLALSSRSSAKSLCEPADMFLRIIATLNPTPQDSHAPYVYAILGEMMRFYTILARYGMFSHIATDGRELWWKVNSFIQVIPSQPAALERHLKLVSMWAGLLESWITCATDPHRTTPSHDLLWSQVIGWEWGKDLLSLSETLAGLGHDASASRQFWRARTAVFGAIAAWLEGCKVNGVKGGEEERLMVKAVLGKTFQPGKLDGDKISSAIVAIKSLHTGDSPSLEPRKLAHGAYEISSIIRVWLACCPPSTQEPLASPPFELPFAQISELCAMLVGRGDWGRRTTSDKGSAFSHLCRRPLTSLLTCYLRLSRLLPGVFEDLWLAQAFSILLTLQPGDEEYATGIIDQILRTITPEWVGSRGLNVPPAIWDRGGWEVVRPFLRFEVNPTSETYISPLCSSPRSISQATTQRLPPIVSSPKTEWSPSGLPLRRDWTASALDHVLHSGSASSLFSNKEALPSTFDASETEIVRASLLLTTIAKEVIRRFANVLSNAVLTREEATFSCMKVFMLEHDQDQNQTDQEVFRDSMVIRYMEELLSAYTLSTPSPSHSLSTLEEVAVGFLGASTPFYQYYTDFVALYDSISFSHPLFARLLLPPTSMRYPVDYRKHLWNDFSHVVKTIRTPIEQVISADLREYLWPVEDDPQMISAYLRALVKDGQALGGFVRLVAIHHIACNIWPDSLHGRDVNEERASKLLKVIVEQGSADVVREVMSYRQEEEGGLVPPTCFGDLGERKDTRLQHIEKWGGSDVLQRVKGLFDQ</sequence>
<dbReference type="InterPro" id="IPR039913">
    <property type="entry name" value="RPAP1/Rba50"/>
</dbReference>
<keyword evidence="4" id="KW-0539">Nucleus</keyword>
<feature type="region of interest" description="Disordered" evidence="5">
    <location>
        <begin position="258"/>
        <end position="288"/>
    </location>
</feature>
<feature type="domain" description="RPAP1/MINIYO-like TPR repeats" evidence="8">
    <location>
        <begin position="1031"/>
        <end position="1226"/>
    </location>
</feature>
<dbReference type="EMBL" id="JBAHYK010000039">
    <property type="protein sequence ID" value="KAL0580108.1"/>
    <property type="molecule type" value="Genomic_DNA"/>
</dbReference>
<evidence type="ECO:0000256" key="1">
    <source>
        <dbReference type="ARBA" id="ARBA00004123"/>
    </source>
</evidence>
<keyword evidence="10" id="KW-1185">Reference proteome</keyword>
<gene>
    <name evidence="9" type="ORF">V5O48_001884</name>
</gene>
<comment type="subcellular location">
    <subcellularLocation>
        <location evidence="1">Nucleus</location>
    </subcellularLocation>
</comment>
<feature type="region of interest" description="Disordered" evidence="5">
    <location>
        <begin position="129"/>
        <end position="230"/>
    </location>
</feature>
<keyword evidence="3" id="KW-0804">Transcription</keyword>
<evidence type="ECO:0000259" key="6">
    <source>
        <dbReference type="Pfam" id="PF08620"/>
    </source>
</evidence>
<protein>
    <recommendedName>
        <fullName evidence="11">RNA polymerase II-associated protein 1 C-terminal domain-containing protein</fullName>
    </recommendedName>
</protein>
<evidence type="ECO:0000313" key="9">
    <source>
        <dbReference type="EMBL" id="KAL0580108.1"/>
    </source>
</evidence>
<feature type="compositionally biased region" description="Low complexity" evidence="5">
    <location>
        <begin position="146"/>
        <end position="158"/>
    </location>
</feature>
<feature type="compositionally biased region" description="Low complexity" evidence="5">
    <location>
        <begin position="173"/>
        <end position="185"/>
    </location>
</feature>
<dbReference type="Pfam" id="PF08621">
    <property type="entry name" value="RPAP1_N"/>
    <property type="match status" value="1"/>
</dbReference>
<dbReference type="InterPro" id="IPR013929">
    <property type="entry name" value="RPAP1_C"/>
</dbReference>
<feature type="compositionally biased region" description="Basic and acidic residues" evidence="5">
    <location>
        <begin position="129"/>
        <end position="139"/>
    </location>
</feature>
<dbReference type="Pfam" id="PF08620">
    <property type="entry name" value="RPAP1_C"/>
    <property type="match status" value="1"/>
</dbReference>
<dbReference type="PANTHER" id="PTHR21483:SF18">
    <property type="entry name" value="RNA POLYMERASE II-ASSOCIATED PROTEIN 1"/>
    <property type="match status" value="1"/>
</dbReference>
<dbReference type="InterPro" id="IPR057989">
    <property type="entry name" value="TPR_RPAP1/MINIYO-like"/>
</dbReference>
<evidence type="ECO:0000259" key="7">
    <source>
        <dbReference type="Pfam" id="PF08621"/>
    </source>
</evidence>
<feature type="compositionally biased region" description="Basic and acidic residues" evidence="5">
    <location>
        <begin position="85"/>
        <end position="108"/>
    </location>
</feature>
<evidence type="ECO:0000256" key="2">
    <source>
        <dbReference type="ARBA" id="ARBA00009953"/>
    </source>
</evidence>
<dbReference type="PANTHER" id="PTHR21483">
    <property type="entry name" value="RNA POLYMERASE II-ASSOCIATED PROTEIN 1"/>
    <property type="match status" value="1"/>
</dbReference>
<feature type="compositionally biased region" description="Polar residues" evidence="5">
    <location>
        <begin position="19"/>
        <end position="30"/>
    </location>
</feature>
<dbReference type="InterPro" id="IPR013930">
    <property type="entry name" value="RPAP1_N"/>
</dbReference>
<accession>A0ABR3FXP0</accession>
<organism evidence="9 10">
    <name type="scientific">Marasmius crinis-equi</name>
    <dbReference type="NCBI Taxonomy" id="585013"/>
    <lineage>
        <taxon>Eukaryota</taxon>
        <taxon>Fungi</taxon>
        <taxon>Dikarya</taxon>
        <taxon>Basidiomycota</taxon>
        <taxon>Agaricomycotina</taxon>
        <taxon>Agaricomycetes</taxon>
        <taxon>Agaricomycetidae</taxon>
        <taxon>Agaricales</taxon>
        <taxon>Marasmiineae</taxon>
        <taxon>Marasmiaceae</taxon>
        <taxon>Marasmius</taxon>
    </lineage>
</organism>
<evidence type="ECO:0000256" key="4">
    <source>
        <dbReference type="ARBA" id="ARBA00023242"/>
    </source>
</evidence>
<comment type="similarity">
    <text evidence="2">Belongs to the RPAP1 family.</text>
</comment>
<evidence type="ECO:0000256" key="5">
    <source>
        <dbReference type="SAM" id="MobiDB-lite"/>
    </source>
</evidence>
<feature type="region of interest" description="Disordered" evidence="5">
    <location>
        <begin position="19"/>
        <end position="108"/>
    </location>
</feature>
<evidence type="ECO:0000259" key="8">
    <source>
        <dbReference type="Pfam" id="PF25766"/>
    </source>
</evidence>
<proteinExistence type="inferred from homology"/>
<comment type="caution">
    <text evidence="9">The sequence shown here is derived from an EMBL/GenBank/DDBJ whole genome shotgun (WGS) entry which is preliminary data.</text>
</comment>
<evidence type="ECO:0008006" key="11">
    <source>
        <dbReference type="Google" id="ProtNLM"/>
    </source>
</evidence>
<evidence type="ECO:0000313" key="10">
    <source>
        <dbReference type="Proteomes" id="UP001465976"/>
    </source>
</evidence>
<feature type="domain" description="RPAP1 C-terminal" evidence="6">
    <location>
        <begin position="328"/>
        <end position="392"/>
    </location>
</feature>
<dbReference type="Proteomes" id="UP001465976">
    <property type="component" value="Unassembled WGS sequence"/>
</dbReference>
<reference evidence="9 10" key="1">
    <citation type="submission" date="2024-02" db="EMBL/GenBank/DDBJ databases">
        <title>A draft genome for the cacao thread blight pathogen Marasmius crinis-equi.</title>
        <authorList>
            <person name="Cohen S.P."/>
            <person name="Baruah I.K."/>
            <person name="Amoako-Attah I."/>
            <person name="Bukari Y."/>
            <person name="Meinhardt L.W."/>
            <person name="Bailey B.A."/>
        </authorList>
    </citation>
    <scope>NUCLEOTIDE SEQUENCE [LARGE SCALE GENOMIC DNA]</scope>
    <source>
        <strain evidence="9 10">GH-76</strain>
    </source>
</reference>
<name>A0ABR3FXP0_9AGAR</name>
<evidence type="ECO:0000256" key="3">
    <source>
        <dbReference type="ARBA" id="ARBA00023163"/>
    </source>
</evidence>
<dbReference type="Pfam" id="PF25766">
    <property type="entry name" value="TPR_RPAP1"/>
    <property type="match status" value="1"/>
</dbReference>
<feature type="domain" description="RPAP1 N-terminal" evidence="7">
    <location>
        <begin position="90"/>
        <end position="134"/>
    </location>
</feature>